<gene>
    <name evidence="2" type="ORF">SAMN05444271_106147</name>
</gene>
<name>A0A1H6T750_9EURY</name>
<dbReference type="Pfam" id="PF18144">
    <property type="entry name" value="SMODS"/>
    <property type="match status" value="1"/>
</dbReference>
<proteinExistence type="predicted"/>
<dbReference type="Proteomes" id="UP000198888">
    <property type="component" value="Unassembled WGS sequence"/>
</dbReference>
<dbReference type="GO" id="GO:0016779">
    <property type="term" value="F:nucleotidyltransferase activity"/>
    <property type="evidence" value="ECO:0007669"/>
    <property type="project" value="InterPro"/>
</dbReference>
<dbReference type="InterPro" id="IPR053550">
    <property type="entry name" value="CD-NTase"/>
</dbReference>
<dbReference type="OrthoDB" id="338911at2157"/>
<dbReference type="InterPro" id="IPR006116">
    <property type="entry name" value="NT_2-5OAS_ClassI-CCAase"/>
</dbReference>
<feature type="compositionally biased region" description="Basic and acidic residues" evidence="1">
    <location>
        <begin position="13"/>
        <end position="24"/>
    </location>
</feature>
<evidence type="ECO:0000313" key="3">
    <source>
        <dbReference type="Proteomes" id="UP000198888"/>
    </source>
</evidence>
<dbReference type="AlphaFoldDB" id="A0A1H6T750"/>
<accession>A0A1H6T750</accession>
<dbReference type="InterPro" id="IPR043519">
    <property type="entry name" value="NT_sf"/>
</dbReference>
<organism evidence="2 3">
    <name type="scientific">Halohasta litchfieldiae</name>
    <dbReference type="NCBI Taxonomy" id="1073996"/>
    <lineage>
        <taxon>Archaea</taxon>
        <taxon>Methanobacteriati</taxon>
        <taxon>Methanobacteriota</taxon>
        <taxon>Stenosarchaea group</taxon>
        <taxon>Halobacteria</taxon>
        <taxon>Halobacteriales</taxon>
        <taxon>Haloferacaceae</taxon>
        <taxon>Halohasta</taxon>
    </lineage>
</organism>
<evidence type="ECO:0000256" key="1">
    <source>
        <dbReference type="SAM" id="MobiDB-lite"/>
    </source>
</evidence>
<evidence type="ECO:0008006" key="4">
    <source>
        <dbReference type="Google" id="ProtNLM"/>
    </source>
</evidence>
<protein>
    <recommendedName>
        <fullName evidence="4">Nucleotidyltransferase domain-containing protein</fullName>
    </recommendedName>
</protein>
<dbReference type="KEGG" id="hae:halTADL_0217"/>
<feature type="region of interest" description="Disordered" evidence="1">
    <location>
        <begin position="1"/>
        <end position="48"/>
    </location>
</feature>
<accession>A0A2H4PY50</accession>
<keyword evidence="3" id="KW-1185">Reference proteome</keyword>
<dbReference type="NCBIfam" id="NF041117">
    <property type="entry name" value="CBASS_cyclase_b"/>
    <property type="match status" value="1"/>
</dbReference>
<dbReference type="EMBL" id="FNYR01000006">
    <property type="protein sequence ID" value="SEI72947.1"/>
    <property type="molecule type" value="Genomic_DNA"/>
</dbReference>
<dbReference type="SUPFAM" id="SSF81301">
    <property type="entry name" value="Nucleotidyltransferase"/>
    <property type="match status" value="1"/>
</dbReference>
<feature type="compositionally biased region" description="Basic and acidic residues" evidence="1">
    <location>
        <begin position="292"/>
        <end position="304"/>
    </location>
</feature>
<dbReference type="Gene3D" id="3.30.460.10">
    <property type="entry name" value="Beta Polymerase, domain 2"/>
    <property type="match status" value="1"/>
</dbReference>
<dbReference type="STRING" id="1073996.SAMN05444271_106147"/>
<feature type="compositionally biased region" description="Basic and acidic residues" evidence="1">
    <location>
        <begin position="247"/>
        <end position="275"/>
    </location>
</feature>
<dbReference type="CDD" id="cd05400">
    <property type="entry name" value="NT_2-5OAS_ClassI-CCAase"/>
    <property type="match status" value="1"/>
</dbReference>
<reference evidence="2 3" key="1">
    <citation type="submission" date="2016-10" db="EMBL/GenBank/DDBJ databases">
        <authorList>
            <person name="de Groot N.N."/>
        </authorList>
    </citation>
    <scope>NUCLEOTIDE SEQUENCE [LARGE SCALE GENOMIC DNA]</scope>
    <source>
        <strain evidence="2 3">DSM 22187</strain>
    </source>
</reference>
<feature type="compositionally biased region" description="Basic residues" evidence="1">
    <location>
        <begin position="276"/>
        <end position="291"/>
    </location>
</feature>
<sequence length="312" mass="35288">MGSGIAPPSHPGNQDEHGPGHDESGQTSLDDYADETGPTNRQGKTINERRERLEQILEEEMVIVESHQFGSFTRGTMVGPLSEDSDTDVMFVLSREKHGQWERGENGSSNCLRAVKRVLEKRYPNSNVSIDRNVVSVQFSDFTVDVAPAFKDDTGGYKIPDTYSDGQSWVRTNPRGYKQRFEAIDNARGGKLQKVARVAKKLRENRNIPVSSYHMEVMAYDYVHNHPNKDATTEELTEGFVEELPRRVSRGTRDPVNGDRLDSNMDQANRKEAIRKAKAARKKMREARTRRRDGDSREANEKYGDALGEDID</sequence>
<evidence type="ECO:0000313" key="2">
    <source>
        <dbReference type="EMBL" id="SEI72947.1"/>
    </source>
</evidence>
<feature type="region of interest" description="Disordered" evidence="1">
    <location>
        <begin position="247"/>
        <end position="312"/>
    </location>
</feature>